<reference evidence="2" key="1">
    <citation type="submission" date="2015-11" db="EMBL/GenBank/DDBJ databases">
        <title>De novo transcriptome assembly of four potential Pierce s Disease insect vectors from Arizona vineyards.</title>
        <authorList>
            <person name="Tassone E.E."/>
        </authorList>
    </citation>
    <scope>NUCLEOTIDE SEQUENCE</scope>
</reference>
<feature type="non-terminal residue" evidence="2">
    <location>
        <position position="1"/>
    </location>
</feature>
<feature type="compositionally biased region" description="Basic residues" evidence="1">
    <location>
        <begin position="19"/>
        <end position="32"/>
    </location>
</feature>
<evidence type="ECO:0000256" key="1">
    <source>
        <dbReference type="SAM" id="MobiDB-lite"/>
    </source>
</evidence>
<organism evidence="2">
    <name type="scientific">Homalodisca liturata</name>
    <dbReference type="NCBI Taxonomy" id="320908"/>
    <lineage>
        <taxon>Eukaryota</taxon>
        <taxon>Metazoa</taxon>
        <taxon>Ecdysozoa</taxon>
        <taxon>Arthropoda</taxon>
        <taxon>Hexapoda</taxon>
        <taxon>Insecta</taxon>
        <taxon>Pterygota</taxon>
        <taxon>Neoptera</taxon>
        <taxon>Paraneoptera</taxon>
        <taxon>Hemiptera</taxon>
        <taxon>Auchenorrhyncha</taxon>
        <taxon>Membracoidea</taxon>
        <taxon>Cicadellidae</taxon>
        <taxon>Cicadellinae</taxon>
        <taxon>Proconiini</taxon>
        <taxon>Homalodisca</taxon>
    </lineage>
</organism>
<name>A0A1B6HN04_9HEMI</name>
<feature type="region of interest" description="Disordered" evidence="1">
    <location>
        <begin position="12"/>
        <end position="48"/>
    </location>
</feature>
<protein>
    <submittedName>
        <fullName evidence="2">Uncharacterized protein</fullName>
    </submittedName>
</protein>
<proteinExistence type="predicted"/>
<dbReference type="AlphaFoldDB" id="A0A1B6HN04"/>
<gene>
    <name evidence="2" type="ORF">g.1845</name>
</gene>
<dbReference type="EMBL" id="GECU01031650">
    <property type="protein sequence ID" value="JAS76056.1"/>
    <property type="molecule type" value="Transcribed_RNA"/>
</dbReference>
<accession>A0A1B6HN04</accession>
<evidence type="ECO:0000313" key="2">
    <source>
        <dbReference type="EMBL" id="JAS76056.1"/>
    </source>
</evidence>
<sequence>FLAYKKKLFNEDEQGLSKSKGKSKQKKRKRRIHVDSSSTSENEEDDIECYSDKDLSPLVLSEDSDIEESKGEKVESDGSNINVLDFVLVRLASKKVKNFM</sequence>